<feature type="compositionally biased region" description="Basic residues" evidence="1">
    <location>
        <begin position="294"/>
        <end position="303"/>
    </location>
</feature>
<protein>
    <submittedName>
        <fullName evidence="2">Uncharacterized protein</fullName>
    </submittedName>
</protein>
<feature type="non-terminal residue" evidence="2">
    <location>
        <position position="1"/>
    </location>
</feature>
<sequence>KIIMSTDKVAKNPKMQAVFDFTSEHCCKWKSYVPYCQDSPMLKLVLAELEESHWITALDNYFQKMSDYSLPKELCQIIVSYVIRNGQESTKDVFFKNFASMEFCTAEHHTALHQSYRYAASRIENMVEKFLMLTGDEQLNYHYLIELAQERNARPSDTISPIFAVMRKMIKNIIWYRYGVIPCGDLPLQPSDIFGQLWNGQWFYYKDGHPHWYGATTHSQWIGLANFDLSSLLQRMDRHDVDLLYEGSLLWKPLALSRCGCFKCDEETVQFGKGADSGTSALPAPKQEGDNEKHFKKRNKVVM</sequence>
<name>X6MT10_RETFI</name>
<gene>
    <name evidence="2" type="ORF">RFI_20209</name>
</gene>
<dbReference type="AlphaFoldDB" id="X6MT10"/>
<dbReference type="EMBL" id="ASPP01017242">
    <property type="protein sequence ID" value="ETO17123.1"/>
    <property type="molecule type" value="Genomic_DNA"/>
</dbReference>
<reference evidence="2 3" key="1">
    <citation type="journal article" date="2013" name="Curr. Biol.">
        <title>The Genome of the Foraminiferan Reticulomyxa filosa.</title>
        <authorList>
            <person name="Glockner G."/>
            <person name="Hulsmann N."/>
            <person name="Schleicher M."/>
            <person name="Noegel A.A."/>
            <person name="Eichinger L."/>
            <person name="Gallinger C."/>
            <person name="Pawlowski J."/>
            <person name="Sierra R."/>
            <person name="Euteneuer U."/>
            <person name="Pillet L."/>
            <person name="Moustafa A."/>
            <person name="Platzer M."/>
            <person name="Groth M."/>
            <person name="Szafranski K."/>
            <person name="Schliwa M."/>
        </authorList>
    </citation>
    <scope>NUCLEOTIDE SEQUENCE [LARGE SCALE GENOMIC DNA]</scope>
</reference>
<feature type="region of interest" description="Disordered" evidence="1">
    <location>
        <begin position="275"/>
        <end position="303"/>
    </location>
</feature>
<comment type="caution">
    <text evidence="2">The sequence shown here is derived from an EMBL/GenBank/DDBJ whole genome shotgun (WGS) entry which is preliminary data.</text>
</comment>
<evidence type="ECO:0000313" key="3">
    <source>
        <dbReference type="Proteomes" id="UP000023152"/>
    </source>
</evidence>
<evidence type="ECO:0000313" key="2">
    <source>
        <dbReference type="EMBL" id="ETO17123.1"/>
    </source>
</evidence>
<evidence type="ECO:0000256" key="1">
    <source>
        <dbReference type="SAM" id="MobiDB-lite"/>
    </source>
</evidence>
<dbReference type="Proteomes" id="UP000023152">
    <property type="component" value="Unassembled WGS sequence"/>
</dbReference>
<keyword evidence="3" id="KW-1185">Reference proteome</keyword>
<organism evidence="2 3">
    <name type="scientific">Reticulomyxa filosa</name>
    <dbReference type="NCBI Taxonomy" id="46433"/>
    <lineage>
        <taxon>Eukaryota</taxon>
        <taxon>Sar</taxon>
        <taxon>Rhizaria</taxon>
        <taxon>Retaria</taxon>
        <taxon>Foraminifera</taxon>
        <taxon>Monothalamids</taxon>
        <taxon>Reticulomyxidae</taxon>
        <taxon>Reticulomyxa</taxon>
    </lineage>
</organism>
<accession>X6MT10</accession>
<proteinExistence type="predicted"/>